<dbReference type="PANTHER" id="PTHR23514:SF3">
    <property type="entry name" value="BYPASS OF STOP CODON PROTEIN 6"/>
    <property type="match status" value="1"/>
</dbReference>
<protein>
    <submittedName>
        <fullName evidence="10">MFS general substrate transporter</fullName>
    </submittedName>
</protein>
<organism evidence="10 11">
    <name type="scientific">Lentinula detonsa</name>
    <dbReference type="NCBI Taxonomy" id="2804962"/>
    <lineage>
        <taxon>Eukaryota</taxon>
        <taxon>Fungi</taxon>
        <taxon>Dikarya</taxon>
        <taxon>Basidiomycota</taxon>
        <taxon>Agaricomycotina</taxon>
        <taxon>Agaricomycetes</taxon>
        <taxon>Agaricomycetidae</taxon>
        <taxon>Agaricales</taxon>
        <taxon>Marasmiineae</taxon>
        <taxon>Omphalotaceae</taxon>
        <taxon>Lentinula</taxon>
    </lineage>
</organism>
<dbReference type="EMBL" id="MU802027">
    <property type="protein sequence ID" value="KAJ3983291.1"/>
    <property type="molecule type" value="Genomic_DNA"/>
</dbReference>
<feature type="domain" description="Major facilitator superfamily (MFS) profile" evidence="9">
    <location>
        <begin position="290"/>
        <end position="469"/>
    </location>
</feature>
<feature type="transmembrane region" description="Helical" evidence="8">
    <location>
        <begin position="104"/>
        <end position="132"/>
    </location>
</feature>
<accession>A0AA38US63</accession>
<comment type="caution">
    <text evidence="10">The sequence shown here is derived from an EMBL/GenBank/DDBJ whole genome shotgun (WGS) entry which is preliminary data.</text>
</comment>
<gene>
    <name evidence="10" type="ORF">F5890DRAFT_1413959</name>
</gene>
<dbReference type="GO" id="GO:0016020">
    <property type="term" value="C:membrane"/>
    <property type="evidence" value="ECO:0007669"/>
    <property type="project" value="TreeGrafter"/>
</dbReference>
<dbReference type="GO" id="GO:0022857">
    <property type="term" value="F:transmembrane transporter activity"/>
    <property type="evidence" value="ECO:0007669"/>
    <property type="project" value="InterPro"/>
</dbReference>
<feature type="transmembrane region" description="Helical" evidence="8">
    <location>
        <begin position="144"/>
        <end position="164"/>
    </location>
</feature>
<dbReference type="PANTHER" id="PTHR23514">
    <property type="entry name" value="BYPASS OF STOP CODON PROTEIN 6"/>
    <property type="match status" value="1"/>
</dbReference>
<dbReference type="InterPro" id="IPR020846">
    <property type="entry name" value="MFS_dom"/>
</dbReference>
<dbReference type="Gene3D" id="1.20.1250.20">
    <property type="entry name" value="MFS general substrate transporter like domains"/>
    <property type="match status" value="2"/>
</dbReference>
<comment type="similarity">
    <text evidence="2">Belongs to the major facilitator superfamily.</text>
</comment>
<name>A0AA38US63_9AGAR</name>
<dbReference type="InterPro" id="IPR036259">
    <property type="entry name" value="MFS_trans_sf"/>
</dbReference>
<feature type="transmembrane region" description="Helical" evidence="8">
    <location>
        <begin position="443"/>
        <end position="462"/>
    </location>
</feature>
<dbReference type="FunFam" id="1.20.1250.20:FF:000286">
    <property type="entry name" value="MFS efflux transporter"/>
    <property type="match status" value="1"/>
</dbReference>
<feature type="region of interest" description="Disordered" evidence="7">
    <location>
        <begin position="22"/>
        <end position="58"/>
    </location>
</feature>
<feature type="transmembrane region" description="Helical" evidence="8">
    <location>
        <begin position="176"/>
        <end position="198"/>
    </location>
</feature>
<feature type="transmembrane region" description="Helical" evidence="8">
    <location>
        <begin position="292"/>
        <end position="316"/>
    </location>
</feature>
<keyword evidence="6 8" id="KW-0472">Membrane</keyword>
<proteinExistence type="inferred from homology"/>
<evidence type="ECO:0000256" key="6">
    <source>
        <dbReference type="ARBA" id="ARBA00023136"/>
    </source>
</evidence>
<evidence type="ECO:0000256" key="5">
    <source>
        <dbReference type="ARBA" id="ARBA00022989"/>
    </source>
</evidence>
<evidence type="ECO:0000256" key="1">
    <source>
        <dbReference type="ARBA" id="ARBA00004127"/>
    </source>
</evidence>
<evidence type="ECO:0000313" key="11">
    <source>
        <dbReference type="Proteomes" id="UP001163850"/>
    </source>
</evidence>
<feature type="transmembrane region" description="Helical" evidence="8">
    <location>
        <begin position="210"/>
        <end position="228"/>
    </location>
</feature>
<evidence type="ECO:0000259" key="9">
    <source>
        <dbReference type="PROSITE" id="PS50850"/>
    </source>
</evidence>
<evidence type="ECO:0000313" key="10">
    <source>
        <dbReference type="EMBL" id="KAJ3983291.1"/>
    </source>
</evidence>
<keyword evidence="4 8" id="KW-0812">Transmembrane</keyword>
<dbReference type="Proteomes" id="UP001163850">
    <property type="component" value="Unassembled WGS sequence"/>
</dbReference>
<dbReference type="InterPro" id="IPR011701">
    <property type="entry name" value="MFS"/>
</dbReference>
<evidence type="ECO:0000256" key="2">
    <source>
        <dbReference type="ARBA" id="ARBA00008335"/>
    </source>
</evidence>
<dbReference type="PROSITE" id="PS50850">
    <property type="entry name" value="MFS"/>
    <property type="match status" value="1"/>
</dbReference>
<evidence type="ECO:0000256" key="3">
    <source>
        <dbReference type="ARBA" id="ARBA00022448"/>
    </source>
</evidence>
<feature type="transmembrane region" description="Helical" evidence="8">
    <location>
        <begin position="354"/>
        <end position="374"/>
    </location>
</feature>
<feature type="transmembrane region" description="Helical" evidence="8">
    <location>
        <begin position="328"/>
        <end position="347"/>
    </location>
</feature>
<feature type="transmembrane region" description="Helical" evidence="8">
    <location>
        <begin position="77"/>
        <end position="98"/>
    </location>
</feature>
<keyword evidence="3" id="KW-0813">Transport</keyword>
<evidence type="ECO:0000256" key="8">
    <source>
        <dbReference type="SAM" id="Phobius"/>
    </source>
</evidence>
<dbReference type="SUPFAM" id="SSF103473">
    <property type="entry name" value="MFS general substrate transporter"/>
    <property type="match status" value="1"/>
</dbReference>
<feature type="transmembrane region" description="Helical" evidence="8">
    <location>
        <begin position="380"/>
        <end position="401"/>
    </location>
</feature>
<sequence>MVVSDVELDTLPTVIRQSVRQISSSETKSLPDHTSVSLNHGRPRSPVSEHHAIEEGVPGSSSVQQTKEQIIRARAQFIVTCCCMFAIGFNDASAGPLLPRMQSVYQISFLIVSLLFIFACVGFILGASLNVLVSDHVAFGKNHFLTWVSTIACVLQMIAFTLAIPAPPFPVFVLGYFINGIGSALQIAQVNGYLVVMGHNVNGKVALSQASYGAGAFVAPLVATQFSAMRHWSFHYLVSLGLVTANAFLTSAIFRLQSKEDCRAQIGLEPMEPDTSEHSPFRQIMNLKSVHILAAFIFLYVGTEVTIGGWTVTYIIQQRNAGSNSGYIASGFWGGILVGRIILIPLNSWLGDRLVMLIYIFLAIGLELIVWLVPSLIGNAVAVSLVGLFFGPMFPVALSASRKVIPRWIYTGAIGWITGIGQAGSAALPFLTGAIADAVGISSLQPLLVGMMSAMIAMWLLVPRPSRPD</sequence>
<feature type="transmembrane region" description="Helical" evidence="8">
    <location>
        <begin position="234"/>
        <end position="254"/>
    </location>
</feature>
<feature type="transmembrane region" description="Helical" evidence="8">
    <location>
        <begin position="408"/>
        <end position="431"/>
    </location>
</feature>
<feature type="compositionally biased region" description="Polar residues" evidence="7">
    <location>
        <begin position="22"/>
        <end position="38"/>
    </location>
</feature>
<dbReference type="GO" id="GO:0012505">
    <property type="term" value="C:endomembrane system"/>
    <property type="evidence" value="ECO:0007669"/>
    <property type="project" value="UniProtKB-SubCell"/>
</dbReference>
<keyword evidence="5 8" id="KW-1133">Transmembrane helix</keyword>
<comment type="subcellular location">
    <subcellularLocation>
        <location evidence="1">Endomembrane system</location>
        <topology evidence="1">Multi-pass membrane protein</topology>
    </subcellularLocation>
</comment>
<dbReference type="InterPro" id="IPR051788">
    <property type="entry name" value="MFS_Transporter"/>
</dbReference>
<dbReference type="Pfam" id="PF07690">
    <property type="entry name" value="MFS_1"/>
    <property type="match status" value="1"/>
</dbReference>
<dbReference type="AlphaFoldDB" id="A0AA38US63"/>
<reference evidence="10" key="1">
    <citation type="submission" date="2022-08" db="EMBL/GenBank/DDBJ databases">
        <authorList>
            <consortium name="DOE Joint Genome Institute"/>
            <person name="Min B."/>
            <person name="Riley R."/>
            <person name="Sierra-Patev S."/>
            <person name="Naranjo-Ortiz M."/>
            <person name="Looney B."/>
            <person name="Konkel Z."/>
            <person name="Slot J.C."/>
            <person name="Sakamoto Y."/>
            <person name="Steenwyk J.L."/>
            <person name="Rokas A."/>
            <person name="Carro J."/>
            <person name="Camarero S."/>
            <person name="Ferreira P."/>
            <person name="Molpeceres G."/>
            <person name="Ruiz-Duenas F.J."/>
            <person name="Serrano A."/>
            <person name="Henrissat B."/>
            <person name="Drula E."/>
            <person name="Hughes K.W."/>
            <person name="Mata J.L."/>
            <person name="Ishikawa N.K."/>
            <person name="Vargas-Isla R."/>
            <person name="Ushijima S."/>
            <person name="Smith C.A."/>
            <person name="Ahrendt S."/>
            <person name="Andreopoulos W."/>
            <person name="He G."/>
            <person name="Labutti K."/>
            <person name="Lipzen A."/>
            <person name="Ng V."/>
            <person name="Sandor L."/>
            <person name="Barry K."/>
            <person name="Martinez A.T."/>
            <person name="Xiao Y."/>
            <person name="Gibbons J.G."/>
            <person name="Terashima K."/>
            <person name="Hibbett D.S."/>
            <person name="Grigoriev I.V."/>
        </authorList>
    </citation>
    <scope>NUCLEOTIDE SEQUENCE</scope>
    <source>
        <strain evidence="10">TFB7829</strain>
    </source>
</reference>
<evidence type="ECO:0000256" key="4">
    <source>
        <dbReference type="ARBA" id="ARBA00022692"/>
    </source>
</evidence>
<evidence type="ECO:0000256" key="7">
    <source>
        <dbReference type="SAM" id="MobiDB-lite"/>
    </source>
</evidence>